<name>A0A5R9ILF3_9GAMM</name>
<dbReference type="Proteomes" id="UP000307790">
    <property type="component" value="Unassembled WGS sequence"/>
</dbReference>
<dbReference type="AlphaFoldDB" id="A0A5R9ILF3"/>
<keyword evidence="2" id="KW-1185">Reference proteome</keyword>
<dbReference type="PROSITE" id="PS51257">
    <property type="entry name" value="PROKAR_LIPOPROTEIN"/>
    <property type="match status" value="1"/>
</dbReference>
<protein>
    <recommendedName>
        <fullName evidence="3">Tetratricopeptide repeat protein</fullName>
    </recommendedName>
</protein>
<accession>A0A5R9ILF3</accession>
<evidence type="ECO:0000313" key="1">
    <source>
        <dbReference type="EMBL" id="TLU66360.1"/>
    </source>
</evidence>
<reference evidence="1 2" key="1">
    <citation type="submission" date="2019-05" db="EMBL/GenBank/DDBJ databases">
        <title>Genome sequences of Thalassotalea litorea 1K03283.</title>
        <authorList>
            <person name="Zhang D."/>
        </authorList>
    </citation>
    <scope>NUCLEOTIDE SEQUENCE [LARGE SCALE GENOMIC DNA]</scope>
    <source>
        <strain evidence="1 2">MCCC 1K03283</strain>
    </source>
</reference>
<proteinExistence type="predicted"/>
<dbReference type="EMBL" id="VCBC01000005">
    <property type="protein sequence ID" value="TLU66360.1"/>
    <property type="molecule type" value="Genomic_DNA"/>
</dbReference>
<dbReference type="RefSeq" id="WP_138319235.1">
    <property type="nucleotide sequence ID" value="NZ_VCBC01000005.1"/>
</dbReference>
<evidence type="ECO:0008006" key="3">
    <source>
        <dbReference type="Google" id="ProtNLM"/>
    </source>
</evidence>
<dbReference type="OrthoDB" id="6313889at2"/>
<gene>
    <name evidence="1" type="ORF">FE810_06625</name>
</gene>
<evidence type="ECO:0000313" key="2">
    <source>
        <dbReference type="Proteomes" id="UP000307790"/>
    </source>
</evidence>
<comment type="caution">
    <text evidence="1">The sequence shown here is derived from an EMBL/GenBank/DDBJ whole genome shotgun (WGS) entry which is preliminary data.</text>
</comment>
<organism evidence="1 2">
    <name type="scientific">Thalassotalea litorea</name>
    <dbReference type="NCBI Taxonomy" id="2020715"/>
    <lineage>
        <taxon>Bacteria</taxon>
        <taxon>Pseudomonadati</taxon>
        <taxon>Pseudomonadota</taxon>
        <taxon>Gammaproteobacteria</taxon>
        <taxon>Alteromonadales</taxon>
        <taxon>Colwelliaceae</taxon>
        <taxon>Thalassotalea</taxon>
    </lineage>
</organism>
<sequence>MKVIPVIVSTALIAACCAIILALNPVWIKTSLDEALSQYPEQTFIRKLGEQFNRPLAFKLKLNDLQPTDPTWLPLSRRLAQNDGETAFSLYQYFTRQHQNHQANVWFEHALQLNYPRAIEAQVLRFISQNDYPKAKSLIGKLDTNSETFFSLQLRLAIAAEQGDLVRDASMKLAQENPNHRLLGDVRQFAINDYWQQTNAVGFASPFKQNCANSVQFFAGSLANLRRLNFLFQSIQQDPFIAQEFCLYPPKYIPKSVLDCNNLTSARLQCSLRAISPYRQKSGVDYIGVLSDHGRANVNHGVLYLDRFDDVHVFKHELLHLIGFIDEYPLPKNHQVCQVNEFSAVANNIVVDSTPRSEFDSDTQARRQVLGKIPWGVLIKPTTPITQMVNGKRVLGTPEEFQDEVGLFNAQTCDQQARASFKPQHTWGAMRYNSLPLSHVYQQIYAMNAGEYAMKKFMVSSTLQPPKAAD</sequence>